<protein>
    <submittedName>
        <fullName evidence="1">Uncharacterized protein</fullName>
    </submittedName>
</protein>
<reference evidence="1" key="1">
    <citation type="submission" date="2020-09" db="EMBL/GenBank/DDBJ databases">
        <title>Genome-Enabled Discovery of Anthraquinone Biosynthesis in Senna tora.</title>
        <authorList>
            <person name="Kang S.-H."/>
            <person name="Pandey R.P."/>
            <person name="Lee C.-M."/>
            <person name="Sim J.-S."/>
            <person name="Jeong J.-T."/>
            <person name="Choi B.-S."/>
            <person name="Jung M."/>
            <person name="Ginzburg D."/>
            <person name="Zhao K."/>
            <person name="Won S.Y."/>
            <person name="Oh T.-J."/>
            <person name="Yu Y."/>
            <person name="Kim N.-H."/>
            <person name="Lee O.R."/>
            <person name="Lee T.-H."/>
            <person name="Bashyal P."/>
            <person name="Kim T.-S."/>
            <person name="Lee W.-H."/>
            <person name="Kawkins C."/>
            <person name="Kim C.-K."/>
            <person name="Kim J.S."/>
            <person name="Ahn B.O."/>
            <person name="Rhee S.Y."/>
            <person name="Sohng J.K."/>
        </authorList>
    </citation>
    <scope>NUCLEOTIDE SEQUENCE</scope>
    <source>
        <tissue evidence="1">Leaf</tissue>
    </source>
</reference>
<keyword evidence="2" id="KW-1185">Reference proteome</keyword>
<evidence type="ECO:0000313" key="2">
    <source>
        <dbReference type="Proteomes" id="UP000634136"/>
    </source>
</evidence>
<dbReference type="AlphaFoldDB" id="A0A834T052"/>
<organism evidence="1 2">
    <name type="scientific">Senna tora</name>
    <dbReference type="NCBI Taxonomy" id="362788"/>
    <lineage>
        <taxon>Eukaryota</taxon>
        <taxon>Viridiplantae</taxon>
        <taxon>Streptophyta</taxon>
        <taxon>Embryophyta</taxon>
        <taxon>Tracheophyta</taxon>
        <taxon>Spermatophyta</taxon>
        <taxon>Magnoliopsida</taxon>
        <taxon>eudicotyledons</taxon>
        <taxon>Gunneridae</taxon>
        <taxon>Pentapetalae</taxon>
        <taxon>rosids</taxon>
        <taxon>fabids</taxon>
        <taxon>Fabales</taxon>
        <taxon>Fabaceae</taxon>
        <taxon>Caesalpinioideae</taxon>
        <taxon>Cassia clade</taxon>
        <taxon>Senna</taxon>
    </lineage>
</organism>
<sequence>MLMCAWKLCFACEFLGLALDLCHLISLWRIRISILLQELEFRNISFSGWEIGIYGVPLNLHSESGIS</sequence>
<dbReference type="EMBL" id="JAAIUW010000009">
    <property type="protein sequence ID" value="KAF7813998.1"/>
    <property type="molecule type" value="Genomic_DNA"/>
</dbReference>
<dbReference type="Proteomes" id="UP000634136">
    <property type="component" value="Unassembled WGS sequence"/>
</dbReference>
<gene>
    <name evidence="1" type="ORF">G2W53_027967</name>
</gene>
<comment type="caution">
    <text evidence="1">The sequence shown here is derived from an EMBL/GenBank/DDBJ whole genome shotgun (WGS) entry which is preliminary data.</text>
</comment>
<accession>A0A834T052</accession>
<evidence type="ECO:0000313" key="1">
    <source>
        <dbReference type="EMBL" id="KAF7813998.1"/>
    </source>
</evidence>
<name>A0A834T052_9FABA</name>
<proteinExistence type="predicted"/>